<dbReference type="SUPFAM" id="SSF54427">
    <property type="entry name" value="NTF2-like"/>
    <property type="match status" value="2"/>
</dbReference>
<dbReference type="AlphaFoldDB" id="A0A1S1QED2"/>
<evidence type="ECO:0008006" key="3">
    <source>
        <dbReference type="Google" id="ProtNLM"/>
    </source>
</evidence>
<sequence>MINYRDLVERYMAIWNEPDPTARRRAVEELWAPTGEHFVQTFAFQGYDAIEGRVGRAHIQWVRDGGYLFLVGDDLAGHGNLVKFSWEMVPAAGGEAASTGFDVLVLDDEGRILIDHQFNDPAVPSVEHNELADRYLAVWNEPDQARRRERLAAVWAPGGTLVDAETGGTASGLAAVEKVVAAADARIAAGYRSRRTGDADGHRDVLRLHWELRSAEGRRAADGFDFLVLDADGRISAGHRFVERVEPGI</sequence>
<dbReference type="Gene3D" id="3.10.450.50">
    <property type="match status" value="2"/>
</dbReference>
<dbReference type="EMBL" id="MBLM01000134">
    <property type="protein sequence ID" value="OHV33138.1"/>
    <property type="molecule type" value="Genomic_DNA"/>
</dbReference>
<dbReference type="OrthoDB" id="9808719at2"/>
<dbReference type="Proteomes" id="UP000179627">
    <property type="component" value="Unassembled WGS sequence"/>
</dbReference>
<proteinExistence type="predicted"/>
<evidence type="ECO:0000313" key="1">
    <source>
        <dbReference type="EMBL" id="OHV33138.1"/>
    </source>
</evidence>
<organism evidence="1 2">
    <name type="scientific">Parafrankia colletiae</name>
    <dbReference type="NCBI Taxonomy" id="573497"/>
    <lineage>
        <taxon>Bacteria</taxon>
        <taxon>Bacillati</taxon>
        <taxon>Actinomycetota</taxon>
        <taxon>Actinomycetes</taxon>
        <taxon>Frankiales</taxon>
        <taxon>Frankiaceae</taxon>
        <taxon>Parafrankia</taxon>
    </lineage>
</organism>
<protein>
    <recommendedName>
        <fullName evidence="3">SnoaL-like domain-containing protein</fullName>
    </recommendedName>
</protein>
<name>A0A1S1QED2_9ACTN</name>
<dbReference type="InterPro" id="IPR032710">
    <property type="entry name" value="NTF2-like_dom_sf"/>
</dbReference>
<reference evidence="2" key="1">
    <citation type="submission" date="2016-07" db="EMBL/GenBank/DDBJ databases">
        <title>Sequence Frankia sp. strain CcI1.17.</title>
        <authorList>
            <person name="Ghodhbane-Gtari F."/>
            <person name="Swanson E."/>
            <person name="Gueddou A."/>
            <person name="Morris K."/>
            <person name="Hezbri K."/>
            <person name="Ktari A."/>
            <person name="Nouioui I."/>
            <person name="Abebe-Akele F."/>
            <person name="Simpson S."/>
            <person name="Thomas K."/>
            <person name="Gtari M."/>
            <person name="Tisa L.S."/>
            <person name="Hurst S."/>
        </authorList>
    </citation>
    <scope>NUCLEOTIDE SEQUENCE [LARGE SCALE GENOMIC DNA]</scope>
    <source>
        <strain evidence="2">Cc1.17</strain>
    </source>
</reference>
<gene>
    <name evidence="1" type="ORF">CC117_23435</name>
</gene>
<keyword evidence="2" id="KW-1185">Reference proteome</keyword>
<evidence type="ECO:0000313" key="2">
    <source>
        <dbReference type="Proteomes" id="UP000179627"/>
    </source>
</evidence>
<dbReference type="RefSeq" id="WP_071087280.1">
    <property type="nucleotide sequence ID" value="NZ_MBLM01000134.1"/>
</dbReference>
<accession>A0A1S1QED2</accession>
<comment type="caution">
    <text evidence="1">The sequence shown here is derived from an EMBL/GenBank/DDBJ whole genome shotgun (WGS) entry which is preliminary data.</text>
</comment>